<reference evidence="1" key="1">
    <citation type="submission" date="2020-12" db="EMBL/GenBank/DDBJ databases">
        <title>Comamonas sp. nov., isolated from stream water.</title>
        <authorList>
            <person name="Park K.-H."/>
        </authorList>
    </citation>
    <scope>NUCLEOTIDE SEQUENCE</scope>
    <source>
        <strain evidence="1">EJ-4</strain>
    </source>
</reference>
<proteinExistence type="predicted"/>
<comment type="caution">
    <text evidence="1">The sequence shown here is derived from an EMBL/GenBank/DDBJ whole genome shotgun (WGS) entry which is preliminary data.</text>
</comment>
<keyword evidence="2" id="KW-1185">Reference proteome</keyword>
<dbReference type="Pfam" id="PF13148">
    <property type="entry name" value="DUF3987"/>
    <property type="match status" value="2"/>
</dbReference>
<name>A0A843BGZ4_9BURK</name>
<sequence>MMNKASPYPLHCLQSLGSDFAQCIADATQAKTALVGPVVLAAMAAAVQGTVDIHTPFFTVMPASLYVSVIAESGMRKSTVIKHAFHGFRDFEAAFNGCQTGEMNFCEMGAHPYLWENTSESGIVSLFGNGAQAAAIVMDEGGMMVKHLDIQSMCKRFDGSDLRVIRKHQITQIPNTRTTFCMAVQDAVYAEFLEGAQGKMMMPSGLHARNLYSFTKTSFVYSGCAGRSVSDPKTQPFNTRVRELMNVYRDTFTSSRPRSHIQLSPAALGCWRTAAADWHQKKLFAQEWRGMKPFLERAGEQALRIAAVLQWFNGPKAMIDLPMMKAAVELVNWHLQQALMGLGKSEELVRSTGMVDFADALYSYMQRKLSTNPGGFFNRVDLLRKGPKCLRKAANLDFAIDQLVGQKKVILHLEGGKRVAVQMSFNLLAQLTQSNQIEVTKLTSLFRRGIAVNSGV</sequence>
<protein>
    <submittedName>
        <fullName evidence="1">DUF3987 domain-containing protein</fullName>
    </submittedName>
</protein>
<evidence type="ECO:0000313" key="2">
    <source>
        <dbReference type="Proteomes" id="UP000530032"/>
    </source>
</evidence>
<dbReference type="InterPro" id="IPR025048">
    <property type="entry name" value="DUF3987"/>
</dbReference>
<dbReference type="AlphaFoldDB" id="A0A843BGZ4"/>
<organism evidence="1 2">
    <name type="scientific">Comamonas suwonensis</name>
    <dbReference type="NCBI Taxonomy" id="2606214"/>
    <lineage>
        <taxon>Bacteria</taxon>
        <taxon>Pseudomonadati</taxon>
        <taxon>Pseudomonadota</taxon>
        <taxon>Betaproteobacteria</taxon>
        <taxon>Burkholderiales</taxon>
        <taxon>Comamonadaceae</taxon>
        <taxon>Comamonas</taxon>
    </lineage>
</organism>
<dbReference type="Proteomes" id="UP000530032">
    <property type="component" value="Unassembled WGS sequence"/>
</dbReference>
<gene>
    <name evidence="1" type="ORF">HF327_019595</name>
</gene>
<dbReference type="EMBL" id="JABBCQ020000022">
    <property type="protein sequence ID" value="MBI1626689.1"/>
    <property type="molecule type" value="Genomic_DNA"/>
</dbReference>
<accession>A0A843BGZ4</accession>
<evidence type="ECO:0000313" key="1">
    <source>
        <dbReference type="EMBL" id="MBI1626689.1"/>
    </source>
</evidence>